<evidence type="ECO:0000313" key="11">
    <source>
        <dbReference type="EMBL" id="EMG50086.1"/>
    </source>
</evidence>
<evidence type="ECO:0000256" key="1">
    <source>
        <dbReference type="ARBA" id="ARBA00001971"/>
    </source>
</evidence>
<dbReference type="PRINTS" id="PR00385">
    <property type="entry name" value="P450"/>
</dbReference>
<keyword evidence="4 8" id="KW-0479">Metal-binding</keyword>
<evidence type="ECO:0000256" key="8">
    <source>
        <dbReference type="PIRSR" id="PIRSR602402-1"/>
    </source>
</evidence>
<protein>
    <submittedName>
        <fullName evidence="11">Cytochrome P450 52A9</fullName>
    </submittedName>
</protein>
<evidence type="ECO:0000256" key="7">
    <source>
        <dbReference type="ARBA" id="ARBA00023033"/>
    </source>
</evidence>
<evidence type="ECO:0000313" key="12">
    <source>
        <dbReference type="Proteomes" id="UP000011777"/>
    </source>
</evidence>
<evidence type="ECO:0000256" key="3">
    <source>
        <dbReference type="ARBA" id="ARBA00022617"/>
    </source>
</evidence>
<dbReference type="AlphaFoldDB" id="M3IU34"/>
<gene>
    <name evidence="11" type="ORF">G210_4902</name>
</gene>
<dbReference type="CDD" id="cd11063">
    <property type="entry name" value="CYP52"/>
    <property type="match status" value="1"/>
</dbReference>
<dbReference type="PANTHER" id="PTHR24287">
    <property type="entry name" value="P450, PUTATIVE (EUROFUNG)-RELATED"/>
    <property type="match status" value="1"/>
</dbReference>
<dbReference type="InterPro" id="IPR002402">
    <property type="entry name" value="Cyt_P450_E_grp-II"/>
</dbReference>
<dbReference type="GO" id="GO:0016712">
    <property type="term" value="F:oxidoreductase activity, acting on paired donors, with incorporation or reduction of molecular oxygen, reduced flavin or flavoprotein as one donor, and incorporation of one atom of oxygen"/>
    <property type="evidence" value="ECO:0007669"/>
    <property type="project" value="InterPro"/>
</dbReference>
<evidence type="ECO:0000256" key="9">
    <source>
        <dbReference type="RuleBase" id="RU000461"/>
    </source>
</evidence>
<accession>M3IU34</accession>
<keyword evidence="5 9" id="KW-0560">Oxidoreductase</keyword>
<keyword evidence="10" id="KW-1133">Transmembrane helix</keyword>
<evidence type="ECO:0000256" key="2">
    <source>
        <dbReference type="ARBA" id="ARBA00010617"/>
    </source>
</evidence>
<keyword evidence="12" id="KW-1185">Reference proteome</keyword>
<keyword evidence="10" id="KW-0472">Membrane</keyword>
<sequence>MIDEILPKLVQYWYIVLPTLLIIKHVVSYINTQRLMRKFKAKPVTNVLNDGFFGIPNGIKAIKEKNKGRAQEYNDEKFAAGPKPKVGTYLSKLFTKDVLVTKDPENIKAILATQFEDFSLGKRLDFFKPLLGYGIFTLDGEGWKHSRAMLRPQFAREQVGHVKLIEPHFQSLKKHIIKNKGQFFDIQELFFRFTVDSATEFLFGESVESLKDESIGYDQQDFDFDGRRNFAEAFNKAQEYLGTRAILQSFYWLVNGAEFKKSVAEVHKFTDYYVQKALDATPEELEKHSGYIFLYELVQQTRDPKVLRDQSLNILLAGRDTTAGLLSFALFELSRNPEVWSRLREEIGDKFGLDEDATIEGISFESLKQCEYLKAVVNECLRMYPSVPRNFRIATKHTTLPRGGGPDGKDPIFIKKGAVVSYGINSTHLDPMYYGPDARLFNPDRWSKPETKKLGWAFLPFNGGPRICLGQQFALTEASYVLVRMVQNFKELELIPNTVYPPRRLTNLTMSLYDGAYIKVN</sequence>
<dbReference type="PROSITE" id="PS00086">
    <property type="entry name" value="CYTOCHROME_P450"/>
    <property type="match status" value="1"/>
</dbReference>
<dbReference type="OMA" id="VHAAMYE"/>
<feature type="binding site" description="axial binding residue" evidence="8">
    <location>
        <position position="468"/>
    </location>
    <ligand>
        <name>heme</name>
        <dbReference type="ChEBI" id="CHEBI:30413"/>
    </ligand>
    <ligandPart>
        <name>Fe</name>
        <dbReference type="ChEBI" id="CHEBI:18248"/>
    </ligandPart>
</feature>
<comment type="cofactor">
    <cofactor evidence="1 8">
        <name>heme</name>
        <dbReference type="ChEBI" id="CHEBI:30413"/>
    </cofactor>
</comment>
<dbReference type="InterPro" id="IPR017972">
    <property type="entry name" value="Cyt_P450_CS"/>
</dbReference>
<comment type="similarity">
    <text evidence="2 9">Belongs to the cytochrome P450 family.</text>
</comment>
<dbReference type="InterPro" id="IPR047146">
    <property type="entry name" value="Cyt_P450_E_CYP52_fungi"/>
</dbReference>
<dbReference type="OrthoDB" id="1470350at2759"/>
<dbReference type="InterPro" id="IPR001128">
    <property type="entry name" value="Cyt_P450"/>
</dbReference>
<keyword evidence="10" id="KW-0812">Transmembrane</keyword>
<comment type="caution">
    <text evidence="11">The sequence shown here is derived from an EMBL/GenBank/DDBJ whole genome shotgun (WGS) entry which is preliminary data.</text>
</comment>
<dbReference type="HOGENOM" id="CLU_001570_27_0_1"/>
<keyword evidence="6 8" id="KW-0408">Iron</keyword>
<dbReference type="Pfam" id="PF00067">
    <property type="entry name" value="p450"/>
    <property type="match status" value="1"/>
</dbReference>
<dbReference type="GO" id="GO:0005506">
    <property type="term" value="F:iron ion binding"/>
    <property type="evidence" value="ECO:0007669"/>
    <property type="project" value="InterPro"/>
</dbReference>
<keyword evidence="7 9" id="KW-0503">Monooxygenase</keyword>
<reference evidence="11 12" key="1">
    <citation type="submission" date="2013-02" db="EMBL/GenBank/DDBJ databases">
        <title>Genome sequence of Candida maltosa Xu316, a potential industrial strain for xylitol and ethanol production.</title>
        <authorList>
            <person name="Yu J."/>
            <person name="Wang Q."/>
            <person name="Geng X."/>
            <person name="Bao W."/>
            <person name="He P."/>
            <person name="Cai J."/>
        </authorList>
    </citation>
    <scope>NUCLEOTIDE SEQUENCE [LARGE SCALE GENOMIC DNA]</scope>
    <source>
        <strain evidence="12">Xu316</strain>
    </source>
</reference>
<dbReference type="GO" id="GO:0020037">
    <property type="term" value="F:heme binding"/>
    <property type="evidence" value="ECO:0007669"/>
    <property type="project" value="InterPro"/>
</dbReference>
<dbReference type="PRINTS" id="PR00464">
    <property type="entry name" value="EP450II"/>
</dbReference>
<dbReference type="SUPFAM" id="SSF48264">
    <property type="entry name" value="Cytochrome P450"/>
    <property type="match status" value="1"/>
</dbReference>
<keyword evidence="3 8" id="KW-0349">Heme</keyword>
<evidence type="ECO:0000256" key="6">
    <source>
        <dbReference type="ARBA" id="ARBA00023004"/>
    </source>
</evidence>
<dbReference type="InterPro" id="IPR036396">
    <property type="entry name" value="Cyt_P450_sf"/>
</dbReference>
<evidence type="ECO:0000256" key="10">
    <source>
        <dbReference type="SAM" id="Phobius"/>
    </source>
</evidence>
<dbReference type="InterPro" id="IPR002974">
    <property type="entry name" value="Cyt_P450_E_CYP52_ascomycetes"/>
</dbReference>
<name>M3IU34_CANMX</name>
<dbReference type="PRINTS" id="PR01239">
    <property type="entry name" value="EP450IICYP52"/>
</dbReference>
<feature type="transmembrane region" description="Helical" evidence="10">
    <location>
        <begin position="12"/>
        <end position="30"/>
    </location>
</feature>
<proteinExistence type="inferred from homology"/>
<organism evidence="11 12">
    <name type="scientific">Candida maltosa (strain Xu316)</name>
    <name type="common">Yeast</name>
    <dbReference type="NCBI Taxonomy" id="1245528"/>
    <lineage>
        <taxon>Eukaryota</taxon>
        <taxon>Fungi</taxon>
        <taxon>Dikarya</taxon>
        <taxon>Ascomycota</taxon>
        <taxon>Saccharomycotina</taxon>
        <taxon>Pichiomycetes</taxon>
        <taxon>Debaryomycetaceae</taxon>
        <taxon>Candida/Lodderomyces clade</taxon>
        <taxon>Candida</taxon>
    </lineage>
</organism>
<evidence type="ECO:0000256" key="5">
    <source>
        <dbReference type="ARBA" id="ARBA00023002"/>
    </source>
</evidence>
<evidence type="ECO:0000256" key="4">
    <source>
        <dbReference type="ARBA" id="ARBA00022723"/>
    </source>
</evidence>
<dbReference type="STRING" id="1245528.M3IU34"/>
<dbReference type="PANTHER" id="PTHR24287:SF1">
    <property type="entry name" value="P450, PUTATIVE (EUROFUNG)-RELATED"/>
    <property type="match status" value="1"/>
</dbReference>
<dbReference type="EMBL" id="AOGT01000371">
    <property type="protein sequence ID" value="EMG50086.1"/>
    <property type="molecule type" value="Genomic_DNA"/>
</dbReference>
<dbReference type="Proteomes" id="UP000011777">
    <property type="component" value="Unassembled WGS sequence"/>
</dbReference>
<dbReference type="Gene3D" id="1.10.630.10">
    <property type="entry name" value="Cytochrome P450"/>
    <property type="match status" value="1"/>
</dbReference>
<dbReference type="eggNOG" id="KOG0157">
    <property type="taxonomic scope" value="Eukaryota"/>
</dbReference>